<accession>A0ABD2JTJ2</accession>
<keyword evidence="2" id="KW-1185">Reference proteome</keyword>
<evidence type="ECO:0000313" key="2">
    <source>
        <dbReference type="Proteomes" id="UP001620626"/>
    </source>
</evidence>
<gene>
    <name evidence="1" type="ORF">niasHT_027270</name>
</gene>
<dbReference type="EMBL" id="JBICBT010000906">
    <property type="protein sequence ID" value="KAL3093942.1"/>
    <property type="molecule type" value="Genomic_DNA"/>
</dbReference>
<sequence length="117" mass="12851">MIIIHHIHPFTNLPLGGQSVVEEQLRSSSSSTMAAWFPHRKIVSSAGTGVLFGLFTVSVDPSYAISIDPTKPVSVTSRNVDRNEDAGGPLLAKLCLHRFTFCRQALNVRFGDDTRKK</sequence>
<comment type="caution">
    <text evidence="1">The sequence shown here is derived from an EMBL/GenBank/DDBJ whole genome shotgun (WGS) entry which is preliminary data.</text>
</comment>
<proteinExistence type="predicted"/>
<reference evidence="1 2" key="1">
    <citation type="submission" date="2024-10" db="EMBL/GenBank/DDBJ databases">
        <authorList>
            <person name="Kim D."/>
        </authorList>
    </citation>
    <scope>NUCLEOTIDE SEQUENCE [LARGE SCALE GENOMIC DNA]</scope>
    <source>
        <strain evidence="1">BH-2024</strain>
    </source>
</reference>
<organism evidence="1 2">
    <name type="scientific">Heterodera trifolii</name>
    <dbReference type="NCBI Taxonomy" id="157864"/>
    <lineage>
        <taxon>Eukaryota</taxon>
        <taxon>Metazoa</taxon>
        <taxon>Ecdysozoa</taxon>
        <taxon>Nematoda</taxon>
        <taxon>Chromadorea</taxon>
        <taxon>Rhabditida</taxon>
        <taxon>Tylenchina</taxon>
        <taxon>Tylenchomorpha</taxon>
        <taxon>Tylenchoidea</taxon>
        <taxon>Heteroderidae</taxon>
        <taxon>Heteroderinae</taxon>
        <taxon>Heterodera</taxon>
    </lineage>
</organism>
<dbReference type="Proteomes" id="UP001620626">
    <property type="component" value="Unassembled WGS sequence"/>
</dbReference>
<protein>
    <submittedName>
        <fullName evidence="1">Uncharacterized protein</fullName>
    </submittedName>
</protein>
<dbReference type="AlphaFoldDB" id="A0ABD2JTJ2"/>
<evidence type="ECO:0000313" key="1">
    <source>
        <dbReference type="EMBL" id="KAL3093942.1"/>
    </source>
</evidence>
<name>A0ABD2JTJ2_9BILA</name>